<dbReference type="InterPro" id="IPR011514">
    <property type="entry name" value="Secretin_N_2"/>
</dbReference>
<dbReference type="GO" id="GO:0009306">
    <property type="term" value="P:protein secretion"/>
    <property type="evidence" value="ECO:0007669"/>
    <property type="project" value="InterPro"/>
</dbReference>
<keyword evidence="5" id="KW-0732">Signal</keyword>
<dbReference type="InterPro" id="IPR001775">
    <property type="entry name" value="GspD/PilQ"/>
</dbReference>
<dbReference type="RefSeq" id="WP_127700806.1">
    <property type="nucleotide sequence ID" value="NZ_SACS01000028.1"/>
</dbReference>
<dbReference type="GO" id="GO:0015627">
    <property type="term" value="C:type II protein secretion system complex"/>
    <property type="evidence" value="ECO:0007669"/>
    <property type="project" value="TreeGrafter"/>
</dbReference>
<keyword evidence="3" id="KW-0998">Cell outer membrane</keyword>
<dbReference type="Gene3D" id="3.30.1370.130">
    <property type="match status" value="1"/>
</dbReference>
<name>A0A437QEU2_9GAMM</name>
<feature type="region of interest" description="Disordered" evidence="4">
    <location>
        <begin position="173"/>
        <end position="226"/>
    </location>
</feature>
<dbReference type="PRINTS" id="PR00811">
    <property type="entry name" value="BCTERIALGSPD"/>
</dbReference>
<feature type="signal peptide" evidence="5">
    <location>
        <begin position="1"/>
        <end position="18"/>
    </location>
</feature>
<evidence type="ECO:0000256" key="3">
    <source>
        <dbReference type="ARBA" id="ARBA00023237"/>
    </source>
</evidence>
<reference evidence="7 8" key="1">
    <citation type="submission" date="2019-01" db="EMBL/GenBank/DDBJ databases">
        <authorList>
            <person name="Chen W.-M."/>
        </authorList>
    </citation>
    <scope>NUCLEOTIDE SEQUENCE [LARGE SCALE GENOMIC DNA]</scope>
    <source>
        <strain evidence="7 8">KYPC3</strain>
    </source>
</reference>
<dbReference type="AlphaFoldDB" id="A0A437QEU2"/>
<gene>
    <name evidence="7" type="primary">mshL</name>
    <name evidence="7" type="ORF">EOE67_18470</name>
</gene>
<evidence type="ECO:0000259" key="6">
    <source>
        <dbReference type="SMART" id="SM00965"/>
    </source>
</evidence>
<dbReference type="PROSITE" id="PS51257">
    <property type="entry name" value="PROKAR_LIPOPROTEIN"/>
    <property type="match status" value="1"/>
</dbReference>
<dbReference type="InterPro" id="IPR011662">
    <property type="entry name" value="Secretin/TonB_short_N"/>
</dbReference>
<dbReference type="PANTHER" id="PTHR30332:SF17">
    <property type="entry name" value="TYPE IV PILIATION SYSTEM PROTEIN DR_0774-RELATED"/>
    <property type="match status" value="1"/>
</dbReference>
<dbReference type="InterPro" id="IPR004846">
    <property type="entry name" value="T2SS/T3SS_dom"/>
</dbReference>
<comment type="caution">
    <text evidence="7">The sequence shown here is derived from an EMBL/GenBank/DDBJ whole genome shotgun (WGS) entry which is preliminary data.</text>
</comment>
<keyword evidence="2" id="KW-0472">Membrane</keyword>
<dbReference type="Pfam" id="PF00263">
    <property type="entry name" value="Secretin"/>
    <property type="match status" value="1"/>
</dbReference>
<evidence type="ECO:0000256" key="2">
    <source>
        <dbReference type="ARBA" id="ARBA00023136"/>
    </source>
</evidence>
<evidence type="ECO:0000313" key="7">
    <source>
        <dbReference type="EMBL" id="RVU33060.1"/>
    </source>
</evidence>
<dbReference type="SMART" id="SM00965">
    <property type="entry name" value="STN"/>
    <property type="match status" value="1"/>
</dbReference>
<dbReference type="NCBIfam" id="TIGR02519">
    <property type="entry name" value="pilus_MshL"/>
    <property type="match status" value="1"/>
</dbReference>
<proteinExistence type="predicted"/>
<protein>
    <submittedName>
        <fullName evidence="7">Pilus (MSHA type) biogenesis protein MshL</fullName>
    </submittedName>
</protein>
<feature type="compositionally biased region" description="Low complexity" evidence="4">
    <location>
        <begin position="173"/>
        <end position="221"/>
    </location>
</feature>
<evidence type="ECO:0000256" key="1">
    <source>
        <dbReference type="ARBA" id="ARBA00022448"/>
    </source>
</evidence>
<keyword evidence="8" id="KW-1185">Reference proteome</keyword>
<dbReference type="InterPro" id="IPR013358">
    <property type="entry name" value="Pilus_biogenesis_MshL"/>
</dbReference>
<organism evidence="7 8">
    <name type="scientific">Rheinheimera riviphila</name>
    <dbReference type="NCBI Taxonomy" id="1834037"/>
    <lineage>
        <taxon>Bacteria</taxon>
        <taxon>Pseudomonadati</taxon>
        <taxon>Pseudomonadota</taxon>
        <taxon>Gammaproteobacteria</taxon>
        <taxon>Chromatiales</taxon>
        <taxon>Chromatiaceae</taxon>
        <taxon>Rheinheimera</taxon>
    </lineage>
</organism>
<dbReference type="GO" id="GO:0019867">
    <property type="term" value="C:outer membrane"/>
    <property type="evidence" value="ECO:0007669"/>
    <property type="project" value="InterPro"/>
</dbReference>
<accession>A0A437QEU2</accession>
<feature type="chain" id="PRO_5019534777" evidence="5">
    <location>
        <begin position="19"/>
        <end position="557"/>
    </location>
</feature>
<sequence>MMLKKSLLLMTMSLPLLSACQALQEPKAARNTQAELEKMQQAAPAQQPLQVPAAVQDDLLSPLPPQRADLLQPRFNVSALNVELSEFFASLVLDSDYSVMVHPSVQGQISLQLKQVTLPEVLQVIQQMYGFDVRLTGNVYQIYPAGLRTETIAVNYLLMQRVGLSSIAVNSGGVSQDNQNSGNQNNRSNQNGQNNQNSNQSNNQNGQQNGQQNQQQQFNGSTIQSGSTTDFWKDLEKAVTGILGGGEQRAVVVSPQAGLVTVRGMPDEIAAVRAFLTQSEQHLQRQVVLEAKIIEVTLSDDYQQGINWQNALANIGSTDFRINTGAGSFGNEVSQQIGGLTTIAFQNVDFSGVISLLETQGDAQVLSSPRVTAINNQKAVIKVGQDEYFVTNVSNNTSTSANGVENSTPSVTLQPFFSGIALDVTPQIDQNGQVILHVHPSVTETAEQTKTIQLSDDRIVLPLAQSNIRESDTIIRARNGEIVVIGGLMQTVISDSESGIPGLSSLPLLGNLFKSKTKTEKKKELVILLKPTVVESGVWQQQIQQSGDLVRDWAQQR</sequence>
<dbReference type="OrthoDB" id="9775455at2"/>
<keyword evidence="1" id="KW-0813">Transport</keyword>
<evidence type="ECO:0000256" key="4">
    <source>
        <dbReference type="SAM" id="MobiDB-lite"/>
    </source>
</evidence>
<dbReference type="GO" id="GO:0009297">
    <property type="term" value="P:pilus assembly"/>
    <property type="evidence" value="ECO:0007669"/>
    <property type="project" value="InterPro"/>
</dbReference>
<dbReference type="Pfam" id="PF07655">
    <property type="entry name" value="Secretin_N_2"/>
    <property type="match status" value="1"/>
</dbReference>
<evidence type="ECO:0000256" key="5">
    <source>
        <dbReference type="SAM" id="SignalP"/>
    </source>
</evidence>
<dbReference type="PANTHER" id="PTHR30332">
    <property type="entry name" value="PROBABLE GENERAL SECRETION PATHWAY PROTEIN D"/>
    <property type="match status" value="1"/>
</dbReference>
<feature type="domain" description="Secretin/TonB short N-terminal" evidence="6">
    <location>
        <begin position="97"/>
        <end position="145"/>
    </location>
</feature>
<dbReference type="Proteomes" id="UP000283077">
    <property type="component" value="Unassembled WGS sequence"/>
</dbReference>
<dbReference type="InterPro" id="IPR050810">
    <property type="entry name" value="Bact_Secretion_Sys_Channel"/>
</dbReference>
<dbReference type="EMBL" id="SACS01000028">
    <property type="protein sequence ID" value="RVU33060.1"/>
    <property type="molecule type" value="Genomic_DNA"/>
</dbReference>
<evidence type="ECO:0000313" key="8">
    <source>
        <dbReference type="Proteomes" id="UP000283077"/>
    </source>
</evidence>